<dbReference type="RefSeq" id="WP_269037311.1">
    <property type="nucleotide sequence ID" value="NZ_CP114040.1"/>
</dbReference>
<keyword evidence="2" id="KW-1185">Reference proteome</keyword>
<evidence type="ECO:0000313" key="1">
    <source>
        <dbReference type="EMBL" id="WAS94977.1"/>
    </source>
</evidence>
<organism evidence="1 2">
    <name type="scientific">Nannocystis punicea</name>
    <dbReference type="NCBI Taxonomy" id="2995304"/>
    <lineage>
        <taxon>Bacteria</taxon>
        <taxon>Pseudomonadati</taxon>
        <taxon>Myxococcota</taxon>
        <taxon>Polyangia</taxon>
        <taxon>Nannocystales</taxon>
        <taxon>Nannocystaceae</taxon>
        <taxon>Nannocystis</taxon>
    </lineage>
</organism>
<name>A0ABY7H6T2_9BACT</name>
<gene>
    <name evidence="1" type="ORF">O0S08_02345</name>
</gene>
<accession>A0ABY7H6T2</accession>
<protein>
    <submittedName>
        <fullName evidence="1">Uncharacterized protein</fullName>
    </submittedName>
</protein>
<sequence>MKGREPWLGLVTIAGLVAMLLGEGLVDAAGLAAAAVPLGYGGQAWWRARRSRS</sequence>
<dbReference type="Proteomes" id="UP001164459">
    <property type="component" value="Chromosome"/>
</dbReference>
<evidence type="ECO:0000313" key="2">
    <source>
        <dbReference type="Proteomes" id="UP001164459"/>
    </source>
</evidence>
<proteinExistence type="predicted"/>
<dbReference type="EMBL" id="CP114040">
    <property type="protein sequence ID" value="WAS94977.1"/>
    <property type="molecule type" value="Genomic_DNA"/>
</dbReference>
<reference evidence="1" key="1">
    <citation type="submission" date="2022-11" db="EMBL/GenBank/DDBJ databases">
        <title>Minimal conservation of predation-associated metabolite biosynthetic gene clusters underscores biosynthetic potential of Myxococcota including descriptions for ten novel species: Archangium lansinium sp. nov., Myxococcus landrumus sp. nov., Nannocystis bai.</title>
        <authorList>
            <person name="Ahearne A."/>
            <person name="Stevens C."/>
            <person name="Dowd S."/>
        </authorList>
    </citation>
    <scope>NUCLEOTIDE SEQUENCE</scope>
    <source>
        <strain evidence="1">Fl3</strain>
    </source>
</reference>